<organism evidence="2 3">
    <name type="scientific">Penicillium digitatum</name>
    <name type="common">Green mold</name>
    <dbReference type="NCBI Taxonomy" id="36651"/>
    <lineage>
        <taxon>Eukaryota</taxon>
        <taxon>Fungi</taxon>
        <taxon>Dikarya</taxon>
        <taxon>Ascomycota</taxon>
        <taxon>Pezizomycotina</taxon>
        <taxon>Eurotiomycetes</taxon>
        <taxon>Eurotiomycetidae</taxon>
        <taxon>Eurotiales</taxon>
        <taxon>Aspergillaceae</taxon>
        <taxon>Penicillium</taxon>
    </lineage>
</organism>
<feature type="compositionally biased region" description="Low complexity" evidence="1">
    <location>
        <begin position="60"/>
        <end position="82"/>
    </location>
</feature>
<accession>A0A7T6XMN6</accession>
<feature type="region of interest" description="Disordered" evidence="1">
    <location>
        <begin position="23"/>
        <end position="82"/>
    </location>
</feature>
<sequence length="114" mass="12286">MINLESLLAPSLFVTVRTVMLTPELNSGRPGPEQTATTPPVNGVTTTTPPELPDLPEEPPATAEVPPIITFPPDIADPPITAAPERRVRFIENNLPEPPSTTKDLLLEAYDHST</sequence>
<reference evidence="2 3" key="1">
    <citation type="submission" date="2020-08" db="EMBL/GenBank/DDBJ databases">
        <title>The completed genome sequence of the pathogenic ascomycete fungus Penicillium digitatum.</title>
        <authorList>
            <person name="Wang M."/>
        </authorList>
    </citation>
    <scope>NUCLEOTIDE SEQUENCE [LARGE SCALE GENOMIC DNA]</scope>
    <source>
        <strain evidence="2 3">PdW03</strain>
    </source>
</reference>
<evidence type="ECO:0000313" key="2">
    <source>
        <dbReference type="EMBL" id="QQK44048.1"/>
    </source>
</evidence>
<evidence type="ECO:0000256" key="1">
    <source>
        <dbReference type="SAM" id="MobiDB-lite"/>
    </source>
</evidence>
<dbReference type="Proteomes" id="UP000595662">
    <property type="component" value="Chromosome 3"/>
</dbReference>
<evidence type="ECO:0000313" key="3">
    <source>
        <dbReference type="Proteomes" id="UP000595662"/>
    </source>
</evidence>
<protein>
    <submittedName>
        <fullName evidence="2">Uncharacterized protein</fullName>
    </submittedName>
</protein>
<dbReference type="AlphaFoldDB" id="A0A7T6XMN6"/>
<proteinExistence type="predicted"/>
<dbReference type="RefSeq" id="XP_065956901.1">
    <property type="nucleotide sequence ID" value="XM_066101818.1"/>
</dbReference>
<dbReference type="EMBL" id="CP060776">
    <property type="protein sequence ID" value="QQK44048.1"/>
    <property type="molecule type" value="Genomic_DNA"/>
</dbReference>
<name>A0A7T6XMN6_PENDI</name>
<dbReference type="GeneID" id="90953030"/>
<gene>
    <name evidence="2" type="ORF">Pdw03_7949</name>
</gene>
<feature type="compositionally biased region" description="Low complexity" evidence="1">
    <location>
        <begin position="35"/>
        <end position="49"/>
    </location>
</feature>